<feature type="transmembrane region" description="Helical" evidence="7">
    <location>
        <begin position="296"/>
        <end position="318"/>
    </location>
</feature>
<keyword evidence="9" id="KW-1185">Reference proteome</keyword>
<evidence type="ECO:0000256" key="4">
    <source>
        <dbReference type="ARBA" id="ARBA00022801"/>
    </source>
</evidence>
<dbReference type="Proteomes" id="UP000659172">
    <property type="component" value="Unassembled WGS sequence"/>
</dbReference>
<dbReference type="RefSeq" id="WP_176949832.1">
    <property type="nucleotide sequence ID" value="NZ_JABXYK010000006.1"/>
</dbReference>
<keyword evidence="6" id="KW-0482">Metalloprotease</keyword>
<evidence type="ECO:0000256" key="1">
    <source>
        <dbReference type="ARBA" id="ARBA00001947"/>
    </source>
</evidence>
<evidence type="ECO:0000256" key="2">
    <source>
        <dbReference type="ARBA" id="ARBA00007931"/>
    </source>
</evidence>
<feature type="transmembrane region" description="Helical" evidence="7">
    <location>
        <begin position="6"/>
        <end position="26"/>
    </location>
</feature>
<evidence type="ECO:0000256" key="3">
    <source>
        <dbReference type="ARBA" id="ARBA00022670"/>
    </source>
</evidence>
<evidence type="ECO:0000256" key="5">
    <source>
        <dbReference type="ARBA" id="ARBA00022833"/>
    </source>
</evidence>
<feature type="transmembrane region" description="Helical" evidence="7">
    <location>
        <begin position="338"/>
        <end position="355"/>
    </location>
</feature>
<proteinExistence type="inferred from homology"/>
<comment type="cofactor">
    <cofactor evidence="1">
        <name>Zn(2+)</name>
        <dbReference type="ChEBI" id="CHEBI:29105"/>
    </cofactor>
</comment>
<evidence type="ECO:0000313" key="9">
    <source>
        <dbReference type="Proteomes" id="UP000659172"/>
    </source>
</evidence>
<feature type="transmembrane region" description="Helical" evidence="7">
    <location>
        <begin position="398"/>
        <end position="418"/>
    </location>
</feature>
<evidence type="ECO:0000256" key="7">
    <source>
        <dbReference type="SAM" id="Phobius"/>
    </source>
</evidence>
<evidence type="ECO:0000256" key="6">
    <source>
        <dbReference type="ARBA" id="ARBA00023049"/>
    </source>
</evidence>
<name>A0ABX2QDL8_9HYPH</name>
<sequence>MSTTLSVIILLTINLGLVWLLMAAPLGRRTLRLHRKFEAEPMRVWSAVFPLGPHADWHHAVLSSERIGSGRVRQAFDHLDRRGQPIERTLEVKDVSAHAGTRMGFMARVIDDSALDASFWRHFQDRRSVSAAAAGGSLLTVEQSDRYRGIAFLLYRYFALRREIGALEQWLNQGRSEPNGLFERPVVQASLAVLSTLLLWPFFGLDVYGLMLSSMLTAVIVLHEFGHMAAYRAFGHRRVRMIFVPLLGGMAIGGRPYNSTYEVAFCALMGAGVSALLVPLVVMIERLLAQSSGAAAGFANPVLVFLVILGAFNLLNLLPMQRFDGGQVLRQVFSSRRTLAMASFGVALAVLGVGWRIGLPTPALIAGLAVFTLLSMLGRGSSVRPRHALVPMTGSQRLVAGCGLYAAVLIHGHAIVYACDRLFG</sequence>
<gene>
    <name evidence="8" type="ORF">HV823_11310</name>
</gene>
<keyword evidence="7" id="KW-0812">Transmembrane</keyword>
<keyword evidence="3" id="KW-0645">Protease</keyword>
<dbReference type="PANTHER" id="PTHR39188">
    <property type="entry name" value="MEMBRANE-ASSOCIATED ZINC METALLOPROTEASE M50B"/>
    <property type="match status" value="1"/>
</dbReference>
<reference evidence="8 9" key="1">
    <citation type="submission" date="2020-06" db="EMBL/GenBank/DDBJ databases">
        <title>Rhizobium sp.nov. isolated from the tomato plant.</title>
        <authorList>
            <person name="Thin K.K."/>
            <person name="Zhang X."/>
            <person name="He S."/>
        </authorList>
    </citation>
    <scope>NUCLEOTIDE SEQUENCE [LARGE SCALE GENOMIC DNA]</scope>
    <source>
        <strain evidence="8 9">DBTS2</strain>
    </source>
</reference>
<feature type="transmembrane region" description="Helical" evidence="7">
    <location>
        <begin position="263"/>
        <end position="284"/>
    </location>
</feature>
<feature type="transmembrane region" description="Helical" evidence="7">
    <location>
        <begin position="209"/>
        <end position="231"/>
    </location>
</feature>
<organism evidence="8 9">
    <name type="scientific">Mycoplana rhizolycopersici</name>
    <dbReference type="NCBI Taxonomy" id="2746702"/>
    <lineage>
        <taxon>Bacteria</taxon>
        <taxon>Pseudomonadati</taxon>
        <taxon>Pseudomonadota</taxon>
        <taxon>Alphaproteobacteria</taxon>
        <taxon>Hyphomicrobiales</taxon>
        <taxon>Rhizobiaceae</taxon>
        <taxon>Mycoplana</taxon>
    </lineage>
</organism>
<keyword evidence="7" id="KW-1133">Transmembrane helix</keyword>
<protein>
    <recommendedName>
        <fullName evidence="10">Zn-dependent protease</fullName>
    </recommendedName>
</protein>
<accession>A0ABX2QDL8</accession>
<evidence type="ECO:0008006" key="10">
    <source>
        <dbReference type="Google" id="ProtNLM"/>
    </source>
</evidence>
<dbReference type="PANTHER" id="PTHR39188:SF3">
    <property type="entry name" value="STAGE IV SPORULATION PROTEIN FB"/>
    <property type="match status" value="1"/>
</dbReference>
<dbReference type="EMBL" id="JABXYK010000006">
    <property type="protein sequence ID" value="NVP55840.1"/>
    <property type="molecule type" value="Genomic_DNA"/>
</dbReference>
<comment type="caution">
    <text evidence="8">The sequence shown here is derived from an EMBL/GenBank/DDBJ whole genome shotgun (WGS) entry which is preliminary data.</text>
</comment>
<comment type="similarity">
    <text evidence="2">Belongs to the peptidase M50B family.</text>
</comment>
<keyword evidence="4" id="KW-0378">Hydrolase</keyword>
<keyword evidence="7" id="KW-0472">Membrane</keyword>
<keyword evidence="5" id="KW-0862">Zinc</keyword>
<evidence type="ECO:0000313" key="8">
    <source>
        <dbReference type="EMBL" id="NVP55840.1"/>
    </source>
</evidence>
<feature type="transmembrane region" description="Helical" evidence="7">
    <location>
        <begin position="361"/>
        <end position="378"/>
    </location>
</feature>